<evidence type="ECO:0000313" key="5">
    <source>
        <dbReference type="Proteomes" id="UP000230002"/>
    </source>
</evidence>
<name>A0A2G8RY14_9APHY</name>
<dbReference type="EMBL" id="AYKW01000045">
    <property type="protein sequence ID" value="PIL26404.1"/>
    <property type="molecule type" value="Genomic_DNA"/>
</dbReference>
<proteinExistence type="predicted"/>
<feature type="compositionally biased region" description="Acidic residues" evidence="1">
    <location>
        <begin position="60"/>
        <end position="104"/>
    </location>
</feature>
<accession>A0A2G8RY14</accession>
<dbReference type="EMBL" id="AYKW01000045">
    <property type="protein sequence ID" value="PIL26406.1"/>
    <property type="molecule type" value="Genomic_DNA"/>
</dbReference>
<dbReference type="STRING" id="1077348.A0A2G8RY14"/>
<dbReference type="EMBL" id="AYKW01000045">
    <property type="protein sequence ID" value="PIL26408.1"/>
    <property type="molecule type" value="Genomic_DNA"/>
</dbReference>
<organism evidence="3 5">
    <name type="scientific">Ganoderma sinense ZZ0214-1</name>
    <dbReference type="NCBI Taxonomy" id="1077348"/>
    <lineage>
        <taxon>Eukaryota</taxon>
        <taxon>Fungi</taxon>
        <taxon>Dikarya</taxon>
        <taxon>Basidiomycota</taxon>
        <taxon>Agaricomycotina</taxon>
        <taxon>Agaricomycetes</taxon>
        <taxon>Polyporales</taxon>
        <taxon>Polyporaceae</taxon>
        <taxon>Ganoderma</taxon>
    </lineage>
</organism>
<protein>
    <submittedName>
        <fullName evidence="3">Uncharacterized protein</fullName>
    </submittedName>
</protein>
<gene>
    <name evidence="2" type="ORF">GSI_12161</name>
    <name evidence="3" type="ORF">GSI_12163</name>
    <name evidence="4" type="ORF">GSI_12165</name>
</gene>
<sequence length="243" mass="27846">MPTKPKKKKSGKHAKQRDQKCAACARSYTILGYFHHLRQTSKPECIKPFDGDFFGDYDAAEFNDYDEYEGGDEDDREGVEDREEAQDGDDDLEQLELEQEEEEDALRYQEEESWEMDADLSAEDRHQGMDVDPESGVGEDNAPAPELPNIQTSQHRAQDQLRTKTYIDRFPGVHAGAPVHQRRELSAYDKVDADEDNVYFPFQSRIDWEVGRWAKLRGPTSTAVTELLKIKDYPGNIKQVAPN</sequence>
<evidence type="ECO:0000313" key="4">
    <source>
        <dbReference type="EMBL" id="PIL26408.1"/>
    </source>
</evidence>
<keyword evidence="5" id="KW-1185">Reference proteome</keyword>
<feature type="compositionally biased region" description="Acidic residues" evidence="1">
    <location>
        <begin position="111"/>
        <end position="121"/>
    </location>
</feature>
<dbReference type="Proteomes" id="UP000230002">
    <property type="component" value="Unassembled WGS sequence"/>
</dbReference>
<evidence type="ECO:0000256" key="1">
    <source>
        <dbReference type="SAM" id="MobiDB-lite"/>
    </source>
</evidence>
<dbReference type="OrthoDB" id="2753189at2759"/>
<evidence type="ECO:0000313" key="2">
    <source>
        <dbReference type="EMBL" id="PIL26404.1"/>
    </source>
</evidence>
<feature type="region of interest" description="Disordered" evidence="1">
    <location>
        <begin position="60"/>
        <end position="159"/>
    </location>
</feature>
<evidence type="ECO:0000313" key="3">
    <source>
        <dbReference type="EMBL" id="PIL26406.1"/>
    </source>
</evidence>
<reference evidence="3 5" key="1">
    <citation type="journal article" date="2015" name="Sci. Rep.">
        <title>Chromosome-level genome map provides insights into diverse defense mechanisms in the medicinal fungus Ganoderma sinense.</title>
        <authorList>
            <person name="Zhu Y."/>
            <person name="Xu J."/>
            <person name="Sun C."/>
            <person name="Zhou S."/>
            <person name="Xu H."/>
            <person name="Nelson D.R."/>
            <person name="Qian J."/>
            <person name="Song J."/>
            <person name="Luo H."/>
            <person name="Xiang L."/>
            <person name="Li Y."/>
            <person name="Xu Z."/>
            <person name="Ji A."/>
            <person name="Wang L."/>
            <person name="Lu S."/>
            <person name="Hayward A."/>
            <person name="Sun W."/>
            <person name="Li X."/>
            <person name="Schwartz D.C."/>
            <person name="Wang Y."/>
            <person name="Chen S."/>
        </authorList>
    </citation>
    <scope>NUCLEOTIDE SEQUENCE [LARGE SCALE GENOMIC DNA]</scope>
    <source>
        <strain evidence="3 5">ZZ0214-1</strain>
    </source>
</reference>
<dbReference type="AlphaFoldDB" id="A0A2G8RY14"/>
<comment type="caution">
    <text evidence="3">The sequence shown here is derived from an EMBL/GenBank/DDBJ whole genome shotgun (WGS) entry which is preliminary data.</text>
</comment>